<name>M4CNG6_BRACM</name>
<dbReference type="InParanoid" id="M4CNG6"/>
<dbReference type="PANTHER" id="PTHR12802">
    <property type="entry name" value="SWI/SNF COMPLEX-RELATED"/>
    <property type="match status" value="1"/>
</dbReference>
<dbReference type="OMA" id="IVIMIHK"/>
<dbReference type="STRING" id="51351.M4CNG6"/>
<organism evidence="3 4">
    <name type="scientific">Brassica campestris</name>
    <name type="common">Field mustard</name>
    <dbReference type="NCBI Taxonomy" id="3711"/>
    <lineage>
        <taxon>Eukaryota</taxon>
        <taxon>Viridiplantae</taxon>
        <taxon>Streptophyta</taxon>
        <taxon>Embryophyta</taxon>
        <taxon>Tracheophyta</taxon>
        <taxon>Spermatophyta</taxon>
        <taxon>Magnoliopsida</taxon>
        <taxon>eudicotyledons</taxon>
        <taxon>Gunneridae</taxon>
        <taxon>Pentapetalae</taxon>
        <taxon>rosids</taxon>
        <taxon>malvids</taxon>
        <taxon>Brassicales</taxon>
        <taxon>Brassicaceae</taxon>
        <taxon>Brassiceae</taxon>
        <taxon>Brassica</taxon>
    </lineage>
</organism>
<reference evidence="3 4" key="2">
    <citation type="journal article" date="2018" name="Hortic Res">
        <title>Improved Brassica rapa reference genome by single-molecule sequencing and chromosome conformation capture technologies.</title>
        <authorList>
            <person name="Zhang L."/>
            <person name="Cai X."/>
            <person name="Wu J."/>
            <person name="Liu M."/>
            <person name="Grob S."/>
            <person name="Cheng F."/>
            <person name="Liang J."/>
            <person name="Cai C."/>
            <person name="Liu Z."/>
            <person name="Liu B."/>
            <person name="Wang F."/>
            <person name="Li S."/>
            <person name="Liu F."/>
            <person name="Li X."/>
            <person name="Cheng L."/>
            <person name="Yang W."/>
            <person name="Li M.H."/>
            <person name="Grossniklaus U."/>
            <person name="Zheng H."/>
            <person name="Wang X."/>
        </authorList>
    </citation>
    <scope>NUCLEOTIDE SEQUENCE [LARGE SCALE GENOMIC DNA]</scope>
    <source>
        <strain evidence="3 4">cv. Chiifu-401-42</strain>
    </source>
</reference>
<protein>
    <submittedName>
        <fullName evidence="3">Uncharacterized protein</fullName>
    </submittedName>
</protein>
<evidence type="ECO:0000313" key="3">
    <source>
        <dbReference type="EnsemblPlants" id="Bra005754.1-P"/>
    </source>
</evidence>
<reference evidence="3" key="3">
    <citation type="submission" date="2023-03" db="UniProtKB">
        <authorList>
            <consortium name="EnsemblPlants"/>
        </authorList>
    </citation>
    <scope>IDENTIFICATION</scope>
    <source>
        <strain evidence="3">cv. Chiifu-401-42</strain>
    </source>
</reference>
<dbReference type="PANTHER" id="PTHR12802:SF98">
    <property type="entry name" value="PROTEIN REVEILLE 4"/>
    <property type="match status" value="1"/>
</dbReference>
<evidence type="ECO:0000256" key="2">
    <source>
        <dbReference type="SAM" id="MobiDB-lite"/>
    </source>
</evidence>
<evidence type="ECO:0000313" key="4">
    <source>
        <dbReference type="Proteomes" id="UP000011750"/>
    </source>
</evidence>
<dbReference type="EnsemblPlants" id="Bra005754.1">
    <property type="protein sequence ID" value="Bra005754.1-P"/>
    <property type="gene ID" value="Bra005754"/>
</dbReference>
<dbReference type="Gramene" id="Bra005754.1">
    <property type="protein sequence ID" value="Bra005754.1-P"/>
    <property type="gene ID" value="Bra005754"/>
</dbReference>
<sequence length="198" mass="22076">MTSSLSSNPVVAEERPAETSTDLTETTTEAPEKKVRKGYTISKSRDRVGLKESTISFLKLFNCNIAKKLLSFFLVCDLIIHFVADTTYCCLASFLRSGLRSHAQKYFLKVQKNGTFAHVPPPTPKRKAAHPYPQKASKNAQMSLQVSMPFSTKISNVPEYTSWDDDTSVLLSIAVSEYTSWDDDTSSLLSIVIMIHKS</sequence>
<feature type="region of interest" description="Disordered" evidence="2">
    <location>
        <begin position="1"/>
        <end position="29"/>
    </location>
</feature>
<keyword evidence="1" id="KW-0539">Nucleus</keyword>
<dbReference type="HOGENOM" id="CLU_1379867_0_0_1"/>
<feature type="compositionally biased region" description="Low complexity" evidence="2">
    <location>
        <begin position="18"/>
        <end position="29"/>
    </location>
</feature>
<dbReference type="eggNOG" id="KOG0724">
    <property type="taxonomic scope" value="Eukaryota"/>
</dbReference>
<dbReference type="Proteomes" id="UP000011750">
    <property type="component" value="Chromosome A03"/>
</dbReference>
<accession>M4CNG6</accession>
<dbReference type="AlphaFoldDB" id="M4CNG6"/>
<keyword evidence="4" id="KW-1185">Reference proteome</keyword>
<evidence type="ECO:0000256" key="1">
    <source>
        <dbReference type="ARBA" id="ARBA00023242"/>
    </source>
</evidence>
<proteinExistence type="predicted"/>
<reference evidence="3 4" key="1">
    <citation type="journal article" date="2011" name="Nat. Genet.">
        <title>The genome of the mesopolyploid crop species Brassica rapa.</title>
        <authorList>
            <consortium name="Brassica rapa Genome Sequencing Project Consortium"/>
            <person name="Wang X."/>
            <person name="Wang H."/>
            <person name="Wang J."/>
            <person name="Sun R."/>
            <person name="Wu J."/>
            <person name="Liu S."/>
            <person name="Bai Y."/>
            <person name="Mun J.H."/>
            <person name="Bancroft I."/>
            <person name="Cheng F."/>
            <person name="Huang S."/>
            <person name="Li X."/>
            <person name="Hua W."/>
            <person name="Wang J."/>
            <person name="Wang X."/>
            <person name="Freeling M."/>
            <person name="Pires J.C."/>
            <person name="Paterson A.H."/>
            <person name="Chalhoub B."/>
            <person name="Wang B."/>
            <person name="Hayward A."/>
            <person name="Sharpe A.G."/>
            <person name="Park B.S."/>
            <person name="Weisshaar B."/>
            <person name="Liu B."/>
            <person name="Li B."/>
            <person name="Liu B."/>
            <person name="Tong C."/>
            <person name="Song C."/>
            <person name="Duran C."/>
            <person name="Peng C."/>
            <person name="Geng C."/>
            <person name="Koh C."/>
            <person name="Lin C."/>
            <person name="Edwards D."/>
            <person name="Mu D."/>
            <person name="Shen D."/>
            <person name="Soumpourou E."/>
            <person name="Li F."/>
            <person name="Fraser F."/>
            <person name="Conant G."/>
            <person name="Lassalle G."/>
            <person name="King G.J."/>
            <person name="Bonnema G."/>
            <person name="Tang H."/>
            <person name="Wang H."/>
            <person name="Belcram H."/>
            <person name="Zhou H."/>
            <person name="Hirakawa H."/>
            <person name="Abe H."/>
            <person name="Guo H."/>
            <person name="Wang H."/>
            <person name="Jin H."/>
            <person name="Parkin I.A."/>
            <person name="Batley J."/>
            <person name="Kim J.S."/>
            <person name="Just J."/>
            <person name="Li J."/>
            <person name="Xu J."/>
            <person name="Deng J."/>
            <person name="Kim J.A."/>
            <person name="Li J."/>
            <person name="Yu J."/>
            <person name="Meng J."/>
            <person name="Wang J."/>
            <person name="Min J."/>
            <person name="Poulain J."/>
            <person name="Wang J."/>
            <person name="Hatakeyama K."/>
            <person name="Wu K."/>
            <person name="Wang L."/>
            <person name="Fang L."/>
            <person name="Trick M."/>
            <person name="Links M.G."/>
            <person name="Zhao M."/>
            <person name="Jin M."/>
            <person name="Ramchiary N."/>
            <person name="Drou N."/>
            <person name="Berkman P.J."/>
            <person name="Cai Q."/>
            <person name="Huang Q."/>
            <person name="Li R."/>
            <person name="Tabata S."/>
            <person name="Cheng S."/>
            <person name="Zhang S."/>
            <person name="Zhang S."/>
            <person name="Huang S."/>
            <person name="Sato S."/>
            <person name="Sun S."/>
            <person name="Kwon S.J."/>
            <person name="Choi S.R."/>
            <person name="Lee T.H."/>
            <person name="Fan W."/>
            <person name="Zhao X."/>
            <person name="Tan X."/>
            <person name="Xu X."/>
            <person name="Wang Y."/>
            <person name="Qiu Y."/>
            <person name="Yin Y."/>
            <person name="Li Y."/>
            <person name="Du Y."/>
            <person name="Liao Y."/>
            <person name="Lim Y."/>
            <person name="Narusaka Y."/>
            <person name="Wang Y."/>
            <person name="Wang Z."/>
            <person name="Li Z."/>
            <person name="Wang Z."/>
            <person name="Xiong Z."/>
            <person name="Zhang Z."/>
        </authorList>
    </citation>
    <scope>NUCLEOTIDE SEQUENCE [LARGE SCALE GENOMIC DNA]</scope>
    <source>
        <strain evidence="3 4">cv. Chiifu-401-42</strain>
    </source>
</reference>